<keyword evidence="5 9" id="KW-0997">Cell inner membrane</keyword>
<evidence type="ECO:0000256" key="8">
    <source>
        <dbReference type="ARBA" id="ARBA00023136"/>
    </source>
</evidence>
<evidence type="ECO:0000256" key="1">
    <source>
        <dbReference type="ARBA" id="ARBA00004377"/>
    </source>
</evidence>
<evidence type="ECO:0000259" key="11">
    <source>
        <dbReference type="Pfam" id="PF25994"/>
    </source>
</evidence>
<evidence type="ECO:0000313" key="13">
    <source>
        <dbReference type="EMBL" id="MBK1662312.1"/>
    </source>
</evidence>
<evidence type="ECO:0000256" key="3">
    <source>
        <dbReference type="ARBA" id="ARBA00022448"/>
    </source>
</evidence>
<dbReference type="SUPFAM" id="SSF111369">
    <property type="entry name" value="HlyD-like secretion proteins"/>
    <property type="match status" value="1"/>
</dbReference>
<evidence type="ECO:0000256" key="7">
    <source>
        <dbReference type="ARBA" id="ARBA00022989"/>
    </source>
</evidence>
<protein>
    <recommendedName>
        <fullName evidence="9">Membrane fusion protein (MFP) family protein</fullName>
    </recommendedName>
</protein>
<dbReference type="Pfam" id="PF26002">
    <property type="entry name" value="Beta-barrel_AprE"/>
    <property type="match status" value="1"/>
</dbReference>
<name>A0ABS1D8C8_9PROT</name>
<dbReference type="Proteomes" id="UP000697995">
    <property type="component" value="Unassembled WGS sequence"/>
</dbReference>
<evidence type="ECO:0000256" key="4">
    <source>
        <dbReference type="ARBA" id="ARBA00022475"/>
    </source>
</evidence>
<reference evidence="13 14" key="1">
    <citation type="journal article" date="2020" name="Microorganisms">
        <title>Osmotic Adaptation and Compatible Solute Biosynthesis of Phototrophic Bacteria as Revealed from Genome Analyses.</title>
        <authorList>
            <person name="Imhoff J.F."/>
            <person name="Rahn T."/>
            <person name="Kunzel S."/>
            <person name="Keller A."/>
            <person name="Neulinger S.C."/>
        </authorList>
    </citation>
    <scope>NUCLEOTIDE SEQUENCE [LARGE SCALE GENOMIC DNA]</scope>
    <source>
        <strain evidence="13 14">DSM 15382</strain>
    </source>
</reference>
<dbReference type="EMBL" id="NRSG01000516">
    <property type="protein sequence ID" value="MBK1662312.1"/>
    <property type="molecule type" value="Genomic_DNA"/>
</dbReference>
<keyword evidence="6 9" id="KW-0812">Transmembrane</keyword>
<proteinExistence type="inferred from homology"/>
<organism evidence="13 14">
    <name type="scientific">Paracraurococcus ruber</name>
    <dbReference type="NCBI Taxonomy" id="77675"/>
    <lineage>
        <taxon>Bacteria</taxon>
        <taxon>Pseudomonadati</taxon>
        <taxon>Pseudomonadota</taxon>
        <taxon>Alphaproteobacteria</taxon>
        <taxon>Acetobacterales</taxon>
        <taxon>Roseomonadaceae</taxon>
        <taxon>Paracraurococcus</taxon>
    </lineage>
</organism>
<keyword evidence="4 9" id="KW-1003">Cell membrane</keyword>
<evidence type="ECO:0000256" key="10">
    <source>
        <dbReference type="SAM" id="Coils"/>
    </source>
</evidence>
<feature type="transmembrane region" description="Helical" evidence="9">
    <location>
        <begin position="20"/>
        <end position="40"/>
    </location>
</feature>
<dbReference type="InterPro" id="IPR010129">
    <property type="entry name" value="T1SS_HlyD"/>
</dbReference>
<comment type="subcellular location">
    <subcellularLocation>
        <location evidence="1 9">Cell inner membrane</location>
        <topology evidence="1 9">Single-pass membrane protein</topology>
    </subcellularLocation>
</comment>
<accession>A0ABS1D8C8</accession>
<evidence type="ECO:0000256" key="9">
    <source>
        <dbReference type="RuleBase" id="RU365093"/>
    </source>
</evidence>
<evidence type="ECO:0000256" key="5">
    <source>
        <dbReference type="ARBA" id="ARBA00022519"/>
    </source>
</evidence>
<feature type="domain" description="AprE-like beta-barrel" evidence="12">
    <location>
        <begin position="327"/>
        <end position="414"/>
    </location>
</feature>
<evidence type="ECO:0000256" key="6">
    <source>
        <dbReference type="ARBA" id="ARBA00022692"/>
    </source>
</evidence>
<dbReference type="RefSeq" id="WP_133223428.1">
    <property type="nucleotide sequence ID" value="NZ_NRSG01000516.1"/>
</dbReference>
<comment type="caution">
    <text evidence="13">The sequence shown here is derived from an EMBL/GenBank/DDBJ whole genome shotgun (WGS) entry which is preliminary data.</text>
</comment>
<dbReference type="PANTHER" id="PTHR30386">
    <property type="entry name" value="MEMBRANE FUSION SUBUNIT OF EMRAB-TOLC MULTIDRUG EFFLUX PUMP"/>
    <property type="match status" value="1"/>
</dbReference>
<dbReference type="InterPro" id="IPR058781">
    <property type="entry name" value="HH_AprE-like"/>
</dbReference>
<keyword evidence="10" id="KW-0175">Coiled coil</keyword>
<keyword evidence="3 9" id="KW-0813">Transport</keyword>
<dbReference type="Gene3D" id="2.40.30.170">
    <property type="match status" value="1"/>
</dbReference>
<dbReference type="NCBIfam" id="TIGR01843">
    <property type="entry name" value="type_I_hlyD"/>
    <property type="match status" value="1"/>
</dbReference>
<dbReference type="Pfam" id="PF25994">
    <property type="entry name" value="HH_AprE"/>
    <property type="match status" value="1"/>
</dbReference>
<dbReference type="PANTHER" id="PTHR30386:SF17">
    <property type="entry name" value="ALKALINE PROTEASE SECRETION PROTEIN APRE"/>
    <property type="match status" value="1"/>
</dbReference>
<feature type="coiled-coil region" evidence="10">
    <location>
        <begin position="215"/>
        <end position="285"/>
    </location>
</feature>
<comment type="similarity">
    <text evidence="2 9">Belongs to the membrane fusion protein (MFP) (TC 8.A.1) family.</text>
</comment>
<dbReference type="Gene3D" id="2.40.50.100">
    <property type="match status" value="1"/>
</dbReference>
<sequence length="439" mass="47076">MQADLVVPSPFEAPSLRRLALASLAVVLLGFGGLLGWAAIARLESAVPAAGSLVAQGKRKTVSLLDSGILRELRVREGAPVAAGEVLLLLDDSQARALVEQSLIRIVSAEARSIRLRAEMEEAPALLFPEGLQRLAPPAIAAPLLAAERTLFASRRESYEGSVAVQRRRIAQLHQQIAASRAQIQATGTRLALLRQELAGVRDLLANGYATRLRHMELQRAIAEQEGNVGELEARAAEAAQAVAQAELELLNLASTRRNEAALDMQAAVTELADARARLSAAEELLRRSVVTAPEDGVVTDLRFFTPGSSITAGQPVLDIVPAQDALLVEAAVSPAEIERVAVGQRVNVRLTAFPHRKVPPLPGQLVYVGADRQVNPQGQPFFLVRARLEDGALRDLPPEVALSPGMPADVLILGRARSPLDYFVSPLLDGMRKALREE</sequence>
<keyword evidence="8 9" id="KW-0472">Membrane</keyword>
<feature type="domain" description="AprE-like long alpha-helical hairpin" evidence="11">
    <location>
        <begin position="95"/>
        <end position="284"/>
    </location>
</feature>
<gene>
    <name evidence="13" type="ORF">CKO45_29440</name>
</gene>
<dbReference type="InterPro" id="IPR058982">
    <property type="entry name" value="Beta-barrel_AprE"/>
</dbReference>
<evidence type="ECO:0000256" key="2">
    <source>
        <dbReference type="ARBA" id="ARBA00009477"/>
    </source>
</evidence>
<evidence type="ECO:0000313" key="14">
    <source>
        <dbReference type="Proteomes" id="UP000697995"/>
    </source>
</evidence>
<dbReference type="PRINTS" id="PR01490">
    <property type="entry name" value="RTXTOXIND"/>
</dbReference>
<keyword evidence="14" id="KW-1185">Reference proteome</keyword>
<keyword evidence="7 9" id="KW-1133">Transmembrane helix</keyword>
<evidence type="ECO:0000259" key="12">
    <source>
        <dbReference type="Pfam" id="PF26002"/>
    </source>
</evidence>
<dbReference type="InterPro" id="IPR050739">
    <property type="entry name" value="MFP"/>
</dbReference>